<dbReference type="Pfam" id="PF12668">
    <property type="entry name" value="DUF3791"/>
    <property type="match status" value="1"/>
</dbReference>
<dbReference type="AlphaFoldDB" id="A0A369NVP3"/>
<dbReference type="Proteomes" id="UP000253805">
    <property type="component" value="Unassembled WGS sequence"/>
</dbReference>
<name>A0A369NVP3_9ACTN</name>
<dbReference type="EMBL" id="PPUT01000031">
    <property type="protein sequence ID" value="RDC42288.1"/>
    <property type="molecule type" value="Genomic_DNA"/>
</dbReference>
<organism evidence="1 2">
    <name type="scientific">Adlercreutzia equolifaciens subsp. celatus</name>
    <dbReference type="NCBI Taxonomy" id="394340"/>
    <lineage>
        <taxon>Bacteria</taxon>
        <taxon>Bacillati</taxon>
        <taxon>Actinomycetota</taxon>
        <taxon>Coriobacteriia</taxon>
        <taxon>Eggerthellales</taxon>
        <taxon>Eggerthellaceae</taxon>
        <taxon>Adlercreutzia</taxon>
    </lineage>
</organism>
<dbReference type="InterPro" id="IPR024269">
    <property type="entry name" value="DUF3791"/>
</dbReference>
<gene>
    <name evidence="1" type="ORF">C1850_10155</name>
</gene>
<evidence type="ECO:0008006" key="3">
    <source>
        <dbReference type="Google" id="ProtNLM"/>
    </source>
</evidence>
<proteinExistence type="predicted"/>
<comment type="caution">
    <text evidence="1">The sequence shown here is derived from an EMBL/GenBank/DDBJ whole genome shotgun (WGS) entry which is preliminary data.</text>
</comment>
<reference evidence="1 2" key="1">
    <citation type="journal article" date="2018" name="Elife">
        <title>Discovery and characterization of a prevalent human gut bacterial enzyme sufficient for the inactivation of a family of plant toxins.</title>
        <authorList>
            <person name="Koppel N."/>
            <person name="Bisanz J.E."/>
            <person name="Pandelia M.E."/>
            <person name="Turnbaugh P.J."/>
            <person name="Balskus E.P."/>
        </authorList>
    </citation>
    <scope>NUCLEOTIDE SEQUENCE [LARGE SCALE GENOMIC DNA]</scope>
    <source>
        <strain evidence="1 2">OB21 GAM 11</strain>
    </source>
</reference>
<evidence type="ECO:0000313" key="1">
    <source>
        <dbReference type="EMBL" id="RDC42288.1"/>
    </source>
</evidence>
<evidence type="ECO:0000313" key="2">
    <source>
        <dbReference type="Proteomes" id="UP000253805"/>
    </source>
</evidence>
<accession>A0A369NVP3</accession>
<protein>
    <recommendedName>
        <fullName evidence="3">DUF3791 domain-containing protein</fullName>
    </recommendedName>
</protein>
<sequence>MPKEFVFFTYLLESYAQSRHTSAADVLSALDARGRTEFVYDMYEMYHSEDIENAFRDIDSLIATGEPAW</sequence>